<dbReference type="GO" id="GO:0016776">
    <property type="term" value="F:phosphotransferase activity, phosphate group as acceptor"/>
    <property type="evidence" value="ECO:0007669"/>
    <property type="project" value="TreeGrafter"/>
</dbReference>
<evidence type="ECO:0000256" key="3">
    <source>
        <dbReference type="ARBA" id="ARBA00022679"/>
    </source>
</evidence>
<keyword evidence="10" id="KW-1185">Reference proteome</keyword>
<accession>A0AAV5N8D8</accession>
<dbReference type="Gene3D" id="3.40.720.10">
    <property type="entry name" value="Alkaline Phosphatase, subunit A"/>
    <property type="match status" value="1"/>
</dbReference>
<dbReference type="AlphaFoldDB" id="A0AAV5N8D8"/>
<dbReference type="CDD" id="cd16017">
    <property type="entry name" value="LptA"/>
    <property type="match status" value="1"/>
</dbReference>
<dbReference type="Proteomes" id="UP001058124">
    <property type="component" value="Unassembled WGS sequence"/>
</dbReference>
<evidence type="ECO:0000256" key="7">
    <source>
        <dbReference type="SAM" id="Phobius"/>
    </source>
</evidence>
<dbReference type="GO" id="GO:0005886">
    <property type="term" value="C:plasma membrane"/>
    <property type="evidence" value="ECO:0007669"/>
    <property type="project" value="UniProtKB-SubCell"/>
</dbReference>
<dbReference type="InterPro" id="IPR000917">
    <property type="entry name" value="Sulfatase_N"/>
</dbReference>
<protein>
    <submittedName>
        <fullName evidence="9">Phosphoethanolamine transferase CptA</fullName>
    </submittedName>
</protein>
<feature type="transmembrane region" description="Helical" evidence="7">
    <location>
        <begin position="99"/>
        <end position="119"/>
    </location>
</feature>
<dbReference type="Pfam" id="PF00884">
    <property type="entry name" value="Sulfatase"/>
    <property type="match status" value="1"/>
</dbReference>
<evidence type="ECO:0000259" key="8">
    <source>
        <dbReference type="Pfam" id="PF00884"/>
    </source>
</evidence>
<name>A0AAV5N8D8_9GAMM</name>
<organism evidence="9 10">
    <name type="scientific">Leminorella grimontii</name>
    <dbReference type="NCBI Taxonomy" id="82981"/>
    <lineage>
        <taxon>Bacteria</taxon>
        <taxon>Pseudomonadati</taxon>
        <taxon>Pseudomonadota</taxon>
        <taxon>Gammaproteobacteria</taxon>
        <taxon>Enterobacterales</taxon>
        <taxon>Budviciaceae</taxon>
        <taxon>Leminorella</taxon>
    </lineage>
</organism>
<proteinExistence type="predicted"/>
<comment type="subcellular location">
    <subcellularLocation>
        <location evidence="1">Cell membrane</location>
        <topology evidence="1">Multi-pass membrane protein</topology>
    </subcellularLocation>
</comment>
<evidence type="ECO:0000256" key="4">
    <source>
        <dbReference type="ARBA" id="ARBA00022692"/>
    </source>
</evidence>
<keyword evidence="5 7" id="KW-1133">Transmembrane helix</keyword>
<keyword evidence="3 9" id="KW-0808">Transferase</keyword>
<evidence type="ECO:0000256" key="2">
    <source>
        <dbReference type="ARBA" id="ARBA00022475"/>
    </source>
</evidence>
<comment type="caution">
    <text evidence="9">The sequence shown here is derived from an EMBL/GenBank/DDBJ whole genome shotgun (WGS) entry which is preliminary data.</text>
</comment>
<dbReference type="SUPFAM" id="SSF53649">
    <property type="entry name" value="Alkaline phosphatase-like"/>
    <property type="match status" value="1"/>
</dbReference>
<evidence type="ECO:0000256" key="5">
    <source>
        <dbReference type="ARBA" id="ARBA00022989"/>
    </source>
</evidence>
<dbReference type="InterPro" id="IPR058130">
    <property type="entry name" value="PEA_transf_C"/>
</dbReference>
<evidence type="ECO:0000256" key="1">
    <source>
        <dbReference type="ARBA" id="ARBA00004651"/>
    </source>
</evidence>
<gene>
    <name evidence="9" type="primary">yijP</name>
    <name evidence="9" type="ORF">SOASR030_27240</name>
</gene>
<evidence type="ECO:0000256" key="6">
    <source>
        <dbReference type="ARBA" id="ARBA00023136"/>
    </source>
</evidence>
<dbReference type="InterPro" id="IPR017850">
    <property type="entry name" value="Alkaline_phosphatase_core_sf"/>
</dbReference>
<dbReference type="GO" id="GO:0009244">
    <property type="term" value="P:lipopolysaccharide core region biosynthetic process"/>
    <property type="evidence" value="ECO:0007669"/>
    <property type="project" value="TreeGrafter"/>
</dbReference>
<evidence type="ECO:0000313" key="9">
    <source>
        <dbReference type="EMBL" id="GKX56612.1"/>
    </source>
</evidence>
<keyword evidence="6 7" id="KW-0472">Membrane</keyword>
<evidence type="ECO:0000313" key="10">
    <source>
        <dbReference type="Proteomes" id="UP001058124"/>
    </source>
</evidence>
<dbReference type="PANTHER" id="PTHR30443:SF2">
    <property type="entry name" value="PHOSPHOETHANOLAMINE TRANSFERASE EPTC"/>
    <property type="match status" value="1"/>
</dbReference>
<dbReference type="InterPro" id="IPR040423">
    <property type="entry name" value="PEA_transferase"/>
</dbReference>
<keyword evidence="2" id="KW-1003">Cell membrane</keyword>
<sequence>MLYFWYFSTVLQIVVVLRRQSGGTGFRDSLLYSTLWLIPALLFPDYMAPLAAVIGVILWVGSVGALVYYMIYGSEFSQSVLFIMFESNPAEAGEYFKQYFRWPIVVVLLAYTAVAVYLWNQLEPIYLSPGWRIGVSLLILYVLFGEKLRRSLRARWPWRRIMARLMERMEPAAPWQLVIAYCQYRAQLANLQQQLDGNSAIAPLEDLQDKNGDTPRTVVLVLGESTQRNRMSLYGYHRQTTPELDALAASDPNLTVFTDVVSARPYTIEIMQQILSFADEENPDLYLTQPSLMNMMKQAGYTSFWITNQQTMTQRNTMLTVFSRQTDHQYYLNNQRRQKSRQYDEVVLAPFAEALAHPAEKKFIVVHLLGTHLHYKYRFPESYARFSGNEGLPPSLDAGQIEAWNDYDNANLYNDFVVSSLVKTFRDSSPNGLLVFFSDHGEEVFDTPPHTQQGRDEYAPTRPMYEVPFFIWQSPQWAAQQQADLKQFTDRKLSLTEFIHGWSELVGVSYRGWQADKSLINPAWQPRPRWIGDPYQKNGLREFDSLPKTVKPGAEC</sequence>
<dbReference type="NCBIfam" id="NF007933">
    <property type="entry name" value="PRK10649.1"/>
    <property type="match status" value="1"/>
</dbReference>
<dbReference type="PANTHER" id="PTHR30443">
    <property type="entry name" value="INNER MEMBRANE PROTEIN"/>
    <property type="match status" value="1"/>
</dbReference>
<feature type="transmembrane region" description="Helical" evidence="7">
    <location>
        <begin position="125"/>
        <end position="144"/>
    </location>
</feature>
<feature type="transmembrane region" description="Helical" evidence="7">
    <location>
        <begin position="46"/>
        <end position="71"/>
    </location>
</feature>
<feature type="domain" description="Sulfatase N-terminal" evidence="8">
    <location>
        <begin position="216"/>
        <end position="508"/>
    </location>
</feature>
<reference evidence="9" key="1">
    <citation type="submission" date="2022-06" db="EMBL/GenBank/DDBJ databases">
        <title>Draft genome sequences of Leminorella grimontii str. JCM5902.</title>
        <authorList>
            <person name="Wakabayashi Y."/>
            <person name="Kojima K."/>
        </authorList>
    </citation>
    <scope>NUCLEOTIDE SEQUENCE</scope>
    <source>
        <strain evidence="9">JCM 5902</strain>
    </source>
</reference>
<keyword evidence="4 7" id="KW-0812">Transmembrane</keyword>
<dbReference type="EMBL" id="BRLH01000007">
    <property type="protein sequence ID" value="GKX56612.1"/>
    <property type="molecule type" value="Genomic_DNA"/>
</dbReference>